<name>A0AC34G985_9BILA</name>
<evidence type="ECO:0000313" key="1">
    <source>
        <dbReference type="Proteomes" id="UP000887579"/>
    </source>
</evidence>
<reference evidence="2" key="1">
    <citation type="submission" date="2022-11" db="UniProtKB">
        <authorList>
            <consortium name="WormBaseParasite"/>
        </authorList>
    </citation>
    <scope>IDENTIFICATION</scope>
</reference>
<proteinExistence type="predicted"/>
<protein>
    <submittedName>
        <fullName evidence="2">Uncharacterized protein</fullName>
    </submittedName>
</protein>
<sequence length="143" mass="15684">MKLMKQASAYEYFKNSNKYKQWKKEEEDMEGKNQSTLALHIASYENGNESADPVSTSSSQQTRFKKSKMEKVFCGAGENPFEFSRSNKENGSCKPEIMGFKASQRLLNPNDIPSASNGATTTAVAATSNTAVADAAASNLLFF</sequence>
<dbReference type="WBParaSite" id="ES5_v2.g26093.t1">
    <property type="protein sequence ID" value="ES5_v2.g26093.t1"/>
    <property type="gene ID" value="ES5_v2.g26093"/>
</dbReference>
<accession>A0AC34G985</accession>
<dbReference type="Proteomes" id="UP000887579">
    <property type="component" value="Unplaced"/>
</dbReference>
<organism evidence="1 2">
    <name type="scientific">Panagrolaimus sp. ES5</name>
    <dbReference type="NCBI Taxonomy" id="591445"/>
    <lineage>
        <taxon>Eukaryota</taxon>
        <taxon>Metazoa</taxon>
        <taxon>Ecdysozoa</taxon>
        <taxon>Nematoda</taxon>
        <taxon>Chromadorea</taxon>
        <taxon>Rhabditida</taxon>
        <taxon>Tylenchina</taxon>
        <taxon>Panagrolaimomorpha</taxon>
        <taxon>Panagrolaimoidea</taxon>
        <taxon>Panagrolaimidae</taxon>
        <taxon>Panagrolaimus</taxon>
    </lineage>
</organism>
<evidence type="ECO:0000313" key="2">
    <source>
        <dbReference type="WBParaSite" id="ES5_v2.g26093.t1"/>
    </source>
</evidence>